<proteinExistence type="predicted"/>
<dbReference type="EMBL" id="BLXT01001455">
    <property type="protein sequence ID" value="GFN85781.1"/>
    <property type="molecule type" value="Genomic_DNA"/>
</dbReference>
<keyword evidence="2" id="KW-1185">Reference proteome</keyword>
<reference evidence="1 2" key="1">
    <citation type="journal article" date="2021" name="Elife">
        <title>Chloroplast acquisition without the gene transfer in kleptoplastic sea slugs, Plakobranchus ocellatus.</title>
        <authorList>
            <person name="Maeda T."/>
            <person name="Takahashi S."/>
            <person name="Yoshida T."/>
            <person name="Shimamura S."/>
            <person name="Takaki Y."/>
            <person name="Nagai Y."/>
            <person name="Toyoda A."/>
            <person name="Suzuki Y."/>
            <person name="Arimoto A."/>
            <person name="Ishii H."/>
            <person name="Satoh N."/>
            <person name="Nishiyama T."/>
            <person name="Hasebe M."/>
            <person name="Maruyama T."/>
            <person name="Minagawa J."/>
            <person name="Obokata J."/>
            <person name="Shigenobu S."/>
        </authorList>
    </citation>
    <scope>NUCLEOTIDE SEQUENCE [LARGE SCALE GENOMIC DNA]</scope>
</reference>
<accession>A0AAV3YTH8</accession>
<organism evidence="1 2">
    <name type="scientific">Plakobranchus ocellatus</name>
    <dbReference type="NCBI Taxonomy" id="259542"/>
    <lineage>
        <taxon>Eukaryota</taxon>
        <taxon>Metazoa</taxon>
        <taxon>Spiralia</taxon>
        <taxon>Lophotrochozoa</taxon>
        <taxon>Mollusca</taxon>
        <taxon>Gastropoda</taxon>
        <taxon>Heterobranchia</taxon>
        <taxon>Euthyneura</taxon>
        <taxon>Panpulmonata</taxon>
        <taxon>Sacoglossa</taxon>
        <taxon>Placobranchoidea</taxon>
        <taxon>Plakobranchidae</taxon>
        <taxon>Plakobranchus</taxon>
    </lineage>
</organism>
<name>A0AAV3YTH8_9GAST</name>
<gene>
    <name evidence="1" type="ORF">PoB_001228700</name>
</gene>
<dbReference type="Proteomes" id="UP000735302">
    <property type="component" value="Unassembled WGS sequence"/>
</dbReference>
<protein>
    <submittedName>
        <fullName evidence="1">Uncharacterized protein</fullName>
    </submittedName>
</protein>
<comment type="caution">
    <text evidence="1">The sequence shown here is derived from an EMBL/GenBank/DDBJ whole genome shotgun (WGS) entry which is preliminary data.</text>
</comment>
<sequence>MISGSQTLQRSQGIGDGFELSLSADPKAGSLDIAPLTRLPYSEFVWGNQEYESRFVRSSKHYGVVCLSSPNRLSYQIDAEWL</sequence>
<evidence type="ECO:0000313" key="2">
    <source>
        <dbReference type="Proteomes" id="UP000735302"/>
    </source>
</evidence>
<dbReference type="AlphaFoldDB" id="A0AAV3YTH8"/>
<evidence type="ECO:0000313" key="1">
    <source>
        <dbReference type="EMBL" id="GFN85781.1"/>
    </source>
</evidence>